<keyword evidence="2" id="KW-1185">Reference proteome</keyword>
<gene>
    <name evidence="1" type="ORF">SAMN04489800_2944</name>
</gene>
<accession>A0A0J6GIC7</accession>
<comment type="caution">
    <text evidence="1">The sequence shown here is derived from an EMBL/GenBank/DDBJ whole genome shotgun (WGS) entry which is preliminary data.</text>
</comment>
<proteinExistence type="predicted"/>
<name>A0A0J6GIC7_PSEDM</name>
<dbReference type="PATRIC" id="fig|882211.3.peg.128"/>
<dbReference type="EMBL" id="FNUD01000002">
    <property type="protein sequence ID" value="SEE93620.1"/>
    <property type="molecule type" value="Genomic_DNA"/>
</dbReference>
<protein>
    <submittedName>
        <fullName evidence="1">Uncharacterized protein</fullName>
    </submittedName>
</protein>
<organism evidence="1 2">
    <name type="scientific">Pseudomonas deceptionensis</name>
    <dbReference type="NCBI Taxonomy" id="882211"/>
    <lineage>
        <taxon>Bacteria</taxon>
        <taxon>Pseudomonadati</taxon>
        <taxon>Pseudomonadota</taxon>
        <taxon>Gammaproteobacteria</taxon>
        <taxon>Pseudomonadales</taxon>
        <taxon>Pseudomonadaceae</taxon>
        <taxon>Pseudomonas</taxon>
    </lineage>
</organism>
<evidence type="ECO:0000313" key="1">
    <source>
        <dbReference type="EMBL" id="SEE93620.1"/>
    </source>
</evidence>
<reference evidence="1" key="1">
    <citation type="submission" date="2016-10" db="EMBL/GenBank/DDBJ databases">
        <authorList>
            <person name="Varghese N."/>
            <person name="Submissions S."/>
        </authorList>
    </citation>
    <scope>NUCLEOTIDE SEQUENCE [LARGE SCALE GENOMIC DNA]</scope>
    <source>
        <strain evidence="1">LMG 25555</strain>
    </source>
</reference>
<sequence length="332" mass="35926">MLDLIYIVEEPIICDPAQGSGNSSSVNFTMPDRDEHQGAITGAALASIAGAAVLGRGASLFAAPLLPTALMASALLGVPSLLTGFTKDRALKSDDLDDAKLEEARLLTLYVQHHSLSRSQANEEGYRFQPGHPVVGKTYRKHPLSDYSTPDNGNLYIPSDSYDAILLEERESELIKLLVHLGATKISITKKASDKNRSVVTAEASVQVGPMGGGDVGYTGKTERDTDTLNTREFSLAGRPWKADSKVDRESFFWLSYEPSWKAVVFAREVGGCLTASLEIKESTSFSTDKNFELSVKVKLVEAGAQAGLSNLESEEKTYFVRAEFAPVSDRA</sequence>
<evidence type="ECO:0000313" key="2">
    <source>
        <dbReference type="Proteomes" id="UP000183613"/>
    </source>
</evidence>
<dbReference type="AlphaFoldDB" id="A0A0J6GIC7"/>
<dbReference type="Proteomes" id="UP000183613">
    <property type="component" value="Unassembled WGS sequence"/>
</dbReference>
<dbReference type="OrthoDB" id="6631352at2"/>